<feature type="transmembrane region" description="Helical" evidence="7">
    <location>
        <begin position="116"/>
        <end position="138"/>
    </location>
</feature>
<reference evidence="8 9" key="1">
    <citation type="submission" date="2019-05" db="EMBL/GenBank/DDBJ databases">
        <title>Georgenia *** sp. nov., and Georgenia *** sp. nov., isolated from the intestinal contents of plateau pika (Ochotona curzoniae) in the Qinghai-Tibet plateau of China.</title>
        <authorList>
            <person name="Tian Z."/>
        </authorList>
    </citation>
    <scope>NUCLEOTIDE SEQUENCE [LARGE SCALE GENOMIC DNA]</scope>
    <source>
        <strain evidence="8 9">Z443</strain>
    </source>
</reference>
<feature type="transmembrane region" description="Helical" evidence="7">
    <location>
        <begin position="183"/>
        <end position="199"/>
    </location>
</feature>
<feature type="transmembrane region" description="Helical" evidence="7">
    <location>
        <begin position="578"/>
        <end position="597"/>
    </location>
</feature>
<feature type="transmembrane region" description="Helical" evidence="7">
    <location>
        <begin position="829"/>
        <end position="854"/>
    </location>
</feature>
<dbReference type="OrthoDB" id="5242664at2"/>
<keyword evidence="3 7" id="KW-0812">Transmembrane</keyword>
<dbReference type="SUPFAM" id="SSF56112">
    <property type="entry name" value="Protein kinase-like (PK-like)"/>
    <property type="match status" value="1"/>
</dbReference>
<keyword evidence="2" id="KW-1003">Cell membrane</keyword>
<feature type="transmembrane region" description="Helical" evidence="7">
    <location>
        <begin position="83"/>
        <end position="109"/>
    </location>
</feature>
<proteinExistence type="predicted"/>
<evidence type="ECO:0000256" key="5">
    <source>
        <dbReference type="ARBA" id="ARBA00023136"/>
    </source>
</evidence>
<dbReference type="Proteomes" id="UP000314616">
    <property type="component" value="Chromosome"/>
</dbReference>
<feature type="region of interest" description="Disordered" evidence="6">
    <location>
        <begin position="1"/>
        <end position="24"/>
    </location>
</feature>
<feature type="transmembrane region" description="Helical" evidence="7">
    <location>
        <begin position="609"/>
        <end position="633"/>
    </location>
</feature>
<comment type="subcellular location">
    <subcellularLocation>
        <location evidence="1">Cell membrane</location>
        <topology evidence="1">Multi-pass membrane protein</topology>
    </subcellularLocation>
</comment>
<evidence type="ECO:0000256" key="1">
    <source>
        <dbReference type="ARBA" id="ARBA00004651"/>
    </source>
</evidence>
<dbReference type="InterPro" id="IPR011009">
    <property type="entry name" value="Kinase-like_dom_sf"/>
</dbReference>
<feature type="transmembrane region" description="Helical" evidence="7">
    <location>
        <begin position="158"/>
        <end position="176"/>
    </location>
</feature>
<dbReference type="GO" id="GO:0005886">
    <property type="term" value="C:plasma membrane"/>
    <property type="evidence" value="ECO:0007669"/>
    <property type="project" value="UniProtKB-SubCell"/>
</dbReference>
<evidence type="ECO:0000256" key="3">
    <source>
        <dbReference type="ARBA" id="ARBA00022692"/>
    </source>
</evidence>
<gene>
    <name evidence="8" type="ORF">FE374_03335</name>
</gene>
<feature type="transmembrane region" description="Helical" evidence="7">
    <location>
        <begin position="205"/>
        <end position="225"/>
    </location>
</feature>
<dbReference type="Pfam" id="PF03706">
    <property type="entry name" value="LPG_synthase_TM"/>
    <property type="match status" value="1"/>
</dbReference>
<dbReference type="RefSeq" id="WP_139927233.1">
    <property type="nucleotide sequence ID" value="NZ_CP040915.1"/>
</dbReference>
<feature type="transmembrane region" description="Helical" evidence="7">
    <location>
        <begin position="718"/>
        <end position="737"/>
    </location>
</feature>
<organism evidence="8 9">
    <name type="scientific">Georgenia yuyongxinii</name>
    <dbReference type="NCBI Taxonomy" id="2589797"/>
    <lineage>
        <taxon>Bacteria</taxon>
        <taxon>Bacillati</taxon>
        <taxon>Actinomycetota</taxon>
        <taxon>Actinomycetes</taxon>
        <taxon>Micrococcales</taxon>
        <taxon>Bogoriellaceae</taxon>
        <taxon>Georgenia</taxon>
    </lineage>
</organism>
<keyword evidence="5 7" id="KW-0472">Membrane</keyword>
<dbReference type="InterPro" id="IPR022791">
    <property type="entry name" value="L-PG_synthase/AglD"/>
</dbReference>
<dbReference type="KEGG" id="gyu:FE374_03335"/>
<feature type="transmembrane region" description="Helical" evidence="7">
    <location>
        <begin position="645"/>
        <end position="666"/>
    </location>
</feature>
<accession>A0A5B8C2P4</accession>
<evidence type="ECO:0000256" key="7">
    <source>
        <dbReference type="SAM" id="Phobius"/>
    </source>
</evidence>
<evidence type="ECO:0000256" key="6">
    <source>
        <dbReference type="SAM" id="MobiDB-lite"/>
    </source>
</evidence>
<feature type="transmembrane region" description="Helical" evidence="7">
    <location>
        <begin position="769"/>
        <end position="791"/>
    </location>
</feature>
<dbReference type="PANTHER" id="PTHR39087:SF2">
    <property type="entry name" value="UPF0104 MEMBRANE PROTEIN MJ1595"/>
    <property type="match status" value="1"/>
</dbReference>
<dbReference type="PANTHER" id="PTHR39087">
    <property type="entry name" value="UPF0104 MEMBRANE PROTEIN MJ1595"/>
    <property type="match status" value="1"/>
</dbReference>
<feature type="transmembrane region" description="Helical" evidence="7">
    <location>
        <begin position="678"/>
        <end position="706"/>
    </location>
</feature>
<evidence type="ECO:0000313" key="9">
    <source>
        <dbReference type="Proteomes" id="UP000314616"/>
    </source>
</evidence>
<feature type="transmembrane region" description="Helical" evidence="7">
    <location>
        <begin position="798"/>
        <end position="817"/>
    </location>
</feature>
<keyword evidence="4 7" id="KW-1133">Transmembrane helix</keyword>
<name>A0A5B8C2P4_9MICO</name>
<dbReference type="EMBL" id="CP040915">
    <property type="protein sequence ID" value="QDC23791.1"/>
    <property type="molecule type" value="Genomic_DNA"/>
</dbReference>
<evidence type="ECO:0000313" key="8">
    <source>
        <dbReference type="EMBL" id="QDC23791.1"/>
    </source>
</evidence>
<feature type="transmembrane region" description="Helical" evidence="7">
    <location>
        <begin position="43"/>
        <end position="63"/>
    </location>
</feature>
<sequence>MTLMTPDAAVGTDRRPPEPPVPPTHDILLVDVPAVPLRRPGDLVGLTLSLAGIAAVLVLAVYAPRTTRAVSGDVATALAVVRSLLLAPLTALEGVAAYLVPAAVLVAAVSRRALRTAAGMVLAAAASVLAAVVLLRLGGHLTVVEGVLDPAAPAGSELVGASPYVAGLTALLTVAASDMRHRAVPWTLLWVVLGVSVIQGRQTMAGAAVFVLLGHAVGLLLRYLLGAGSDRASGPALVRAVRRAGLDPVRILRRDVPADGVRAVAWRVRTSAPVGYPEPRPFGLARPIPEDVGAGTSPPGDSITVDEITDAVAARAGMADAADQDGARDGARHYAAWDTEERRYDISVLDGDRQVLDYLGGLWDTLRIRGLRRRGGSNLRENAGHTILMILWAQHAGVRTPPLVGVAAARNSVIMITAHIPGLRPLADLPAEELDDTVLDDVWQQLRAAHGRGLSHNDLDARSVLVDAGRRVRLAHWDHGDTLASELAQRIDLAQALVLLAVHAGPDRAIASATRSLGRANLAAVAPLVQPVALPASTRVALRPRRHLLEDLRRNPAQLVPTASTEPARINRFSPRTVVLVVVGGVAAWVLMGSLGSEDVASAISGARPGWMVAAFLLGMVTYLGSSLGLVAFSPERLGLVRTTLVQLAASLLALVVPAGVGPAGLNLRFLQRRQVALPVAIATVGLTQLMQFLMTMLLLVSTALLTGSVGTLTAPSPVLVIVVLGAAMALMAALALPPVRRWALAKVRPTLAQLGPRLSWLTGHPSRVALGALGGLLLSAGYIAAFGASLAAFGDTLPLVTLAITYLGASAAGSLIPSPGGIGPIELALTGGLTVAGMPYGTALSTTLLFRLADLLGTRTPRLAGSPRSGAPR</sequence>
<evidence type="ECO:0000256" key="4">
    <source>
        <dbReference type="ARBA" id="ARBA00022989"/>
    </source>
</evidence>
<protein>
    <submittedName>
        <fullName evidence="8">UPF0104 family protein</fullName>
    </submittedName>
</protein>
<dbReference type="AlphaFoldDB" id="A0A5B8C2P4"/>
<evidence type="ECO:0000256" key="2">
    <source>
        <dbReference type="ARBA" id="ARBA00022475"/>
    </source>
</evidence>